<feature type="domain" description="DUF3616" evidence="1">
    <location>
        <begin position="35"/>
        <end position="368"/>
    </location>
</feature>
<reference evidence="2 3" key="1">
    <citation type="submission" date="2020-05" db="EMBL/GenBank/DDBJ databases">
        <title>Azospirillum oleiclasticum sp. nov, a nitrogen-fixing and heavy crude oil-emulsifying bacterium isolated from the crude oil of Yumen Oilfield.</title>
        <authorList>
            <person name="Wu D."/>
            <person name="Cai M."/>
            <person name="Zhang X."/>
        </authorList>
    </citation>
    <scope>NUCLEOTIDE SEQUENCE [LARGE SCALE GENOMIC DNA]</scope>
    <source>
        <strain evidence="2 3">ROY-1-1-2</strain>
    </source>
</reference>
<comment type="caution">
    <text evidence="2">The sequence shown here is derived from an EMBL/GenBank/DDBJ whole genome shotgun (WGS) entry which is preliminary data.</text>
</comment>
<accession>A0ABX2T885</accession>
<evidence type="ECO:0000313" key="2">
    <source>
        <dbReference type="EMBL" id="NYZ18890.1"/>
    </source>
</evidence>
<dbReference type="Proteomes" id="UP000584642">
    <property type="component" value="Unassembled WGS sequence"/>
</dbReference>
<dbReference type="RefSeq" id="WP_180280591.1">
    <property type="nucleotide sequence ID" value="NZ_JABFDB010000001.1"/>
</dbReference>
<dbReference type="InterPro" id="IPR022060">
    <property type="entry name" value="DUF3616"/>
</dbReference>
<evidence type="ECO:0000259" key="1">
    <source>
        <dbReference type="Pfam" id="PF12275"/>
    </source>
</evidence>
<dbReference type="Pfam" id="PF12275">
    <property type="entry name" value="DUF3616"/>
    <property type="match status" value="1"/>
</dbReference>
<name>A0ABX2T885_9PROT</name>
<gene>
    <name evidence="2" type="ORF">HND93_04135</name>
</gene>
<sequence>MTRQPPTALPASSLRLSFRHHESFDPPRKKPIRDNLSAVEVIGECLFIADDEGARIDRLTATGPGGYGGHEPFFLGGVFDQLEATEKDGKTVHDEVDIEGMAADSGWLWVVGSHSLVREKPKATQHDADTALKLLTDVDRKPNRFLLGRIPLHPADGAGLVELRAEDGTRKAGCLKMGGKSNALIKALKKDEHFGRFLHIPAKENGLDIEGMAVRGNRVFLGLRGPVLRGWACILELCVEATKKGRLKLTVPDGDGLPYRKHFMELQGLGIRELAFDGDDLLILAGPTMDLDGPVRVWRWSGCLDSDAPTITPTERLTPVLELPFGEDCDHAEGIAVVRSPDGAKTLLVVYDSPSSDRRTGATDVHADLFAL</sequence>
<proteinExistence type="predicted"/>
<keyword evidence="3" id="KW-1185">Reference proteome</keyword>
<protein>
    <submittedName>
        <fullName evidence="2">DUF3616 domain-containing protein</fullName>
    </submittedName>
</protein>
<organism evidence="2 3">
    <name type="scientific">Azospirillum oleiclasticum</name>
    <dbReference type="NCBI Taxonomy" id="2735135"/>
    <lineage>
        <taxon>Bacteria</taxon>
        <taxon>Pseudomonadati</taxon>
        <taxon>Pseudomonadota</taxon>
        <taxon>Alphaproteobacteria</taxon>
        <taxon>Rhodospirillales</taxon>
        <taxon>Azospirillaceae</taxon>
        <taxon>Azospirillum</taxon>
    </lineage>
</organism>
<dbReference type="EMBL" id="JABFDB010000001">
    <property type="protein sequence ID" value="NYZ18890.1"/>
    <property type="molecule type" value="Genomic_DNA"/>
</dbReference>
<evidence type="ECO:0000313" key="3">
    <source>
        <dbReference type="Proteomes" id="UP000584642"/>
    </source>
</evidence>